<keyword evidence="3" id="KW-1185">Reference proteome</keyword>
<evidence type="ECO:0000313" key="3">
    <source>
        <dbReference type="Proteomes" id="UP000245880"/>
    </source>
</evidence>
<gene>
    <name evidence="2" type="ORF">CLV98_10874</name>
</gene>
<name>A0A316AJK0_9BACT</name>
<feature type="region of interest" description="Disordered" evidence="1">
    <location>
        <begin position="102"/>
        <end position="128"/>
    </location>
</feature>
<dbReference type="EMBL" id="QGDT01000008">
    <property type="protein sequence ID" value="PWJ57154.1"/>
    <property type="molecule type" value="Genomic_DNA"/>
</dbReference>
<protein>
    <submittedName>
        <fullName evidence="2">Uncharacterized protein</fullName>
    </submittedName>
</protein>
<dbReference type="OrthoDB" id="661524at2"/>
<proteinExistence type="predicted"/>
<reference evidence="2 3" key="1">
    <citation type="submission" date="2018-03" db="EMBL/GenBank/DDBJ databases">
        <title>Genomic Encyclopedia of Archaeal and Bacterial Type Strains, Phase II (KMG-II): from individual species to whole genera.</title>
        <authorList>
            <person name="Goeker M."/>
        </authorList>
    </citation>
    <scope>NUCLEOTIDE SEQUENCE [LARGE SCALE GENOMIC DNA]</scope>
    <source>
        <strain evidence="2 3">DSM 100346</strain>
    </source>
</reference>
<dbReference type="AlphaFoldDB" id="A0A316AJK0"/>
<comment type="caution">
    <text evidence="2">The sequence shown here is derived from an EMBL/GenBank/DDBJ whole genome shotgun (WGS) entry which is preliminary data.</text>
</comment>
<dbReference type="RefSeq" id="WP_109675437.1">
    <property type="nucleotide sequence ID" value="NZ_QGDT01000008.1"/>
</dbReference>
<organism evidence="2 3">
    <name type="scientific">Dyadobacter jejuensis</name>
    <dbReference type="NCBI Taxonomy" id="1082580"/>
    <lineage>
        <taxon>Bacteria</taxon>
        <taxon>Pseudomonadati</taxon>
        <taxon>Bacteroidota</taxon>
        <taxon>Cytophagia</taxon>
        <taxon>Cytophagales</taxon>
        <taxon>Spirosomataceae</taxon>
        <taxon>Dyadobacter</taxon>
    </lineage>
</organism>
<dbReference type="Proteomes" id="UP000245880">
    <property type="component" value="Unassembled WGS sequence"/>
</dbReference>
<accession>A0A316AJK0</accession>
<evidence type="ECO:0000313" key="2">
    <source>
        <dbReference type="EMBL" id="PWJ57154.1"/>
    </source>
</evidence>
<evidence type="ECO:0000256" key="1">
    <source>
        <dbReference type="SAM" id="MobiDB-lite"/>
    </source>
</evidence>
<sequence>MPKYTGKEGKLLPAKQIKSLLEGHKKQREDQESRGHHFIESEFFGLETFKHMLEKCGGNPVGFKVYYGNQLENREGKEPMPDVNGRPTSRIIIVPVDADGNNLMGGKTLPGHKDADDDGEAMGDGPTCPHYC</sequence>